<reference evidence="2 3" key="1">
    <citation type="submission" date="2018-11" db="EMBL/GenBank/DDBJ databases">
        <authorList>
            <person name="Kleinhagauer T."/>
            <person name="Glaeser S.P."/>
            <person name="Spergser J."/>
            <person name="Ruckert C."/>
            <person name="Kaempfer P."/>
            <person name="Busse H.-J."/>
        </authorList>
    </citation>
    <scope>NUCLEOTIDE SEQUENCE [LARGE SCALE GENOMIC DNA]</scope>
    <source>
        <strain evidence="2 3">200CH</strain>
    </source>
</reference>
<dbReference type="Pfam" id="PF11580">
    <property type="entry name" value="DUF3239"/>
    <property type="match status" value="1"/>
</dbReference>
<dbReference type="Gene3D" id="2.40.410.10">
    <property type="entry name" value="putative membrane protein from Corynebacterium diphtheriae superfamily"/>
    <property type="match status" value="1"/>
</dbReference>
<dbReference type="EMBL" id="CP033896">
    <property type="protein sequence ID" value="AZA13016.1"/>
    <property type="molecule type" value="Genomic_DNA"/>
</dbReference>
<dbReference type="AlphaFoldDB" id="A0A3G6J4X6"/>
<dbReference type="InterPro" id="IPR021632">
    <property type="entry name" value="DUF3239"/>
</dbReference>
<name>A0A3G6J4X6_9CORY</name>
<dbReference type="KEGG" id="ccho:CCHOA_03015"/>
<keyword evidence="1" id="KW-1133">Transmembrane helix</keyword>
<proteinExistence type="predicted"/>
<protein>
    <recommendedName>
        <fullName evidence="4">DUF3239 domain-containing protein</fullName>
    </recommendedName>
</protein>
<feature type="transmembrane region" description="Helical" evidence="1">
    <location>
        <begin position="55"/>
        <end position="78"/>
    </location>
</feature>
<dbReference type="RefSeq" id="WP_123926579.1">
    <property type="nucleotide sequence ID" value="NZ_CP033896.1"/>
</dbReference>
<evidence type="ECO:0008006" key="4">
    <source>
        <dbReference type="Google" id="ProtNLM"/>
    </source>
</evidence>
<evidence type="ECO:0000313" key="2">
    <source>
        <dbReference type="EMBL" id="AZA13016.1"/>
    </source>
</evidence>
<keyword evidence="1" id="KW-0472">Membrane</keyword>
<evidence type="ECO:0000313" key="3">
    <source>
        <dbReference type="Proteomes" id="UP000269019"/>
    </source>
</evidence>
<feature type="transmembrane region" description="Helical" evidence="1">
    <location>
        <begin position="31"/>
        <end position="49"/>
    </location>
</feature>
<sequence length="219" mass="24139">MNQPARPTITVNDAHNRKYDEYYRDPKQLQYAAVGLGALFVAVGAYFWWSTGKTAGGTMALIAFAAVGLVFMAIAVVIPKKVGSPQHIYDTYPLCPAVIVECHADDTVTIAGLVDAATDVAHGTPRIALATRTVRHLPGHQLQVGERVPVVAVPGRRAVLKNRDHWAEMTLMPIAWATPEHGVIRRCAGAISEAKWRKLKSSIRHYEDMKQHKETLRVL</sequence>
<gene>
    <name evidence="2" type="ORF">CCHOA_03015</name>
</gene>
<dbReference type="OrthoDB" id="4548219at2"/>
<dbReference type="InterPro" id="IPR023124">
    <property type="entry name" value="DUF3239_dom_sf"/>
</dbReference>
<organism evidence="2 3">
    <name type="scientific">Corynebacterium choanae</name>
    <dbReference type="NCBI Taxonomy" id="1862358"/>
    <lineage>
        <taxon>Bacteria</taxon>
        <taxon>Bacillati</taxon>
        <taxon>Actinomycetota</taxon>
        <taxon>Actinomycetes</taxon>
        <taxon>Mycobacteriales</taxon>
        <taxon>Corynebacteriaceae</taxon>
        <taxon>Corynebacterium</taxon>
    </lineage>
</organism>
<keyword evidence="1" id="KW-0812">Transmembrane</keyword>
<keyword evidence="3" id="KW-1185">Reference proteome</keyword>
<evidence type="ECO:0000256" key="1">
    <source>
        <dbReference type="SAM" id="Phobius"/>
    </source>
</evidence>
<accession>A0A3G6J4X6</accession>
<dbReference type="Proteomes" id="UP000269019">
    <property type="component" value="Chromosome"/>
</dbReference>